<protein>
    <recommendedName>
        <fullName evidence="9 11">Histidine N-alpha-methyltransferase</fullName>
        <ecNumber evidence="8 11">2.1.1.44</ecNumber>
    </recommendedName>
    <alternativeName>
        <fullName evidence="10 11">Histidine trimethyltransferase</fullName>
    </alternativeName>
</protein>
<dbReference type="SUPFAM" id="SSF53335">
    <property type="entry name" value="S-adenosyl-L-methionine-dependent methyltransferases"/>
    <property type="match status" value="1"/>
</dbReference>
<evidence type="ECO:0000256" key="7">
    <source>
        <dbReference type="ARBA" id="ARBA00061182"/>
    </source>
</evidence>
<dbReference type="EC" id="2.1.1.44" evidence="8 11"/>
<dbReference type="Pfam" id="PF10017">
    <property type="entry name" value="Methyltransf_33"/>
    <property type="match status" value="1"/>
</dbReference>
<dbReference type="PIRSF" id="PIRSF018005">
    <property type="entry name" value="UCP018005"/>
    <property type="match status" value="1"/>
</dbReference>
<feature type="domain" description="Histidine-specific methyltransferase SAM-dependent" evidence="12">
    <location>
        <begin position="24"/>
        <end position="325"/>
    </location>
</feature>
<feature type="binding site" evidence="11">
    <location>
        <position position="119"/>
    </location>
    <ligand>
        <name>S-adenosyl-L-methionine</name>
        <dbReference type="ChEBI" id="CHEBI:59789"/>
    </ligand>
</feature>
<comment type="caution">
    <text evidence="13">The sequence shown here is derived from an EMBL/GenBank/DDBJ whole genome shotgun (WGS) entry which is preliminary data.</text>
</comment>
<dbReference type="EMBL" id="MVHZ01000008">
    <property type="protein sequence ID" value="ORB01115.1"/>
    <property type="molecule type" value="Genomic_DNA"/>
</dbReference>
<evidence type="ECO:0000256" key="4">
    <source>
        <dbReference type="ARBA" id="ARBA00022691"/>
    </source>
</evidence>
<dbReference type="FunFam" id="3.40.50.150:FF:000362">
    <property type="entry name" value="Histidine N-alpha-methyltransferase"/>
    <property type="match status" value="1"/>
</dbReference>
<comment type="function">
    <text evidence="11">Catalyzes the SAM-dependent triple methylation of the alpha-amino group of histidine to form hercynine, a step in the biosynthesis pathway of ergothioneine.</text>
</comment>
<evidence type="ECO:0000256" key="2">
    <source>
        <dbReference type="ARBA" id="ARBA00022603"/>
    </source>
</evidence>
<feature type="binding site" evidence="11">
    <location>
        <position position="98"/>
    </location>
    <ligand>
        <name>S-adenosyl-L-methionine</name>
        <dbReference type="ChEBI" id="CHEBI:59789"/>
    </ligand>
</feature>
<feature type="binding site" evidence="11">
    <location>
        <position position="212"/>
    </location>
    <ligand>
        <name>L-histidine</name>
        <dbReference type="ChEBI" id="CHEBI:57595"/>
    </ligand>
</feature>
<comment type="similarity">
    <text evidence="7 11">Belongs to the methyltransferase superfamily. EgtD family.</text>
</comment>
<reference evidence="13 14" key="1">
    <citation type="submission" date="2017-02" db="EMBL/GenBank/DDBJ databases">
        <title>The new phylogeny of genus Mycobacterium.</title>
        <authorList>
            <person name="Tortoli E."/>
            <person name="Trovato A."/>
            <person name="Cirillo D.M."/>
        </authorList>
    </citation>
    <scope>NUCLEOTIDE SEQUENCE [LARGE SCALE GENOMIC DNA]</scope>
    <source>
        <strain evidence="13 14">DSM 45633</strain>
    </source>
</reference>
<dbReference type="InterPro" id="IPR019257">
    <property type="entry name" value="MeTrfase_dom"/>
</dbReference>
<dbReference type="Proteomes" id="UP000192320">
    <property type="component" value="Unassembled WGS sequence"/>
</dbReference>
<dbReference type="HAMAP" id="MF_02037">
    <property type="entry name" value="EgtD"/>
    <property type="match status" value="1"/>
</dbReference>
<dbReference type="InterPro" id="IPR051128">
    <property type="entry name" value="EgtD_Methyltrsf_superfamily"/>
</dbReference>
<comment type="subunit">
    <text evidence="1 11">Monomer.</text>
</comment>
<feature type="binding site" evidence="11">
    <location>
        <position position="92"/>
    </location>
    <ligand>
        <name>S-adenosyl-L-methionine</name>
        <dbReference type="ChEBI" id="CHEBI:59789"/>
    </ligand>
</feature>
<dbReference type="GO" id="GO:0052706">
    <property type="term" value="F:L-histidine N(alpha)-methyltransferase activity"/>
    <property type="evidence" value="ECO:0007669"/>
    <property type="project" value="UniProtKB-UniRule"/>
</dbReference>
<feature type="binding site" evidence="11">
    <location>
        <begin position="288"/>
        <end position="290"/>
    </location>
    <ligand>
        <name>L-histidine</name>
        <dbReference type="ChEBI" id="CHEBI:57595"/>
    </ligand>
</feature>
<comment type="pathway">
    <text evidence="5 11">Amino-acid biosynthesis; ergothioneine biosynthesis.</text>
</comment>
<dbReference type="RefSeq" id="WP_083025541.1">
    <property type="nucleotide sequence ID" value="NZ_AP022589.1"/>
</dbReference>
<evidence type="ECO:0000256" key="3">
    <source>
        <dbReference type="ARBA" id="ARBA00022679"/>
    </source>
</evidence>
<keyword evidence="2 11" id="KW-0489">Methyltransferase</keyword>
<evidence type="ECO:0000256" key="8">
    <source>
        <dbReference type="ARBA" id="ARBA00066746"/>
    </source>
</evidence>
<comment type="catalytic activity">
    <reaction evidence="6 11">
        <text>L-histidine + 3 S-adenosyl-L-methionine = hercynine + 3 S-adenosyl-L-homocysteine + 3 H(+)</text>
        <dbReference type="Rhea" id="RHEA:38471"/>
        <dbReference type="ChEBI" id="CHEBI:15378"/>
        <dbReference type="ChEBI" id="CHEBI:15781"/>
        <dbReference type="ChEBI" id="CHEBI:57595"/>
        <dbReference type="ChEBI" id="CHEBI:57856"/>
        <dbReference type="ChEBI" id="CHEBI:59789"/>
        <dbReference type="EC" id="2.1.1.44"/>
    </reaction>
</comment>
<gene>
    <name evidence="11" type="primary">egtD</name>
    <name evidence="13" type="ORF">BST33_10130</name>
</gene>
<accession>A0A7I7R5D6</accession>
<dbReference type="PANTHER" id="PTHR43397:SF1">
    <property type="entry name" value="ERGOTHIONEINE BIOSYNTHESIS PROTEIN 1"/>
    <property type="match status" value="1"/>
</dbReference>
<feature type="binding site" evidence="11">
    <location>
        <position position="62"/>
    </location>
    <ligand>
        <name>L-histidine</name>
        <dbReference type="ChEBI" id="CHEBI:57595"/>
    </ligand>
</feature>
<dbReference type="InterPro" id="IPR032888">
    <property type="entry name" value="EgtD_Actinobacteria"/>
</dbReference>
<dbReference type="InterPro" id="IPR017804">
    <property type="entry name" value="MeTrfase_EgtD-like"/>
</dbReference>
<dbReference type="AlphaFoldDB" id="A0A7I7R5D6"/>
<dbReference type="GO" id="GO:0008276">
    <property type="term" value="F:protein methyltransferase activity"/>
    <property type="evidence" value="ECO:0007669"/>
    <property type="project" value="InterPro"/>
</dbReference>
<evidence type="ECO:0000256" key="6">
    <source>
        <dbReference type="ARBA" id="ARBA00052471"/>
    </source>
</evidence>
<evidence type="ECO:0000256" key="10">
    <source>
        <dbReference type="ARBA" id="ARBA00079264"/>
    </source>
</evidence>
<evidence type="ECO:0000256" key="1">
    <source>
        <dbReference type="ARBA" id="ARBA00011245"/>
    </source>
</evidence>
<feature type="binding site" evidence="11">
    <location>
        <begin position="147"/>
        <end position="148"/>
    </location>
    <ligand>
        <name>S-adenosyl-L-methionine</name>
        <dbReference type="ChEBI" id="CHEBI:59789"/>
    </ligand>
</feature>
<proteinExistence type="inferred from homology"/>
<evidence type="ECO:0000256" key="9">
    <source>
        <dbReference type="ARBA" id="ARBA00069420"/>
    </source>
</evidence>
<dbReference type="PANTHER" id="PTHR43397">
    <property type="entry name" value="ERGOTHIONEINE BIOSYNTHESIS PROTEIN 1"/>
    <property type="match status" value="1"/>
</dbReference>
<dbReference type="GO" id="GO:0032259">
    <property type="term" value="P:methylation"/>
    <property type="evidence" value="ECO:0007669"/>
    <property type="project" value="UniProtKB-KW"/>
</dbReference>
<dbReference type="OrthoDB" id="5289726at2"/>
<feature type="binding site" evidence="11">
    <location>
        <position position="172"/>
    </location>
    <ligand>
        <name>L-histidine</name>
        <dbReference type="ChEBI" id="CHEBI:57595"/>
    </ligand>
</feature>
<dbReference type="Gene3D" id="3.40.50.150">
    <property type="entry name" value="Vaccinia Virus protein VP39"/>
    <property type="match status" value="2"/>
</dbReference>
<evidence type="ECO:0000256" key="5">
    <source>
        <dbReference type="ARBA" id="ARBA00037882"/>
    </source>
</evidence>
<dbReference type="GO" id="GO:0052699">
    <property type="term" value="P:ergothioneine biosynthetic process"/>
    <property type="evidence" value="ECO:0007669"/>
    <property type="project" value="UniProtKB-UniRule"/>
</dbReference>
<evidence type="ECO:0000256" key="11">
    <source>
        <dbReference type="HAMAP-Rule" id="MF_02037"/>
    </source>
</evidence>
<keyword evidence="4 11" id="KW-0949">S-adenosyl-L-methionine</keyword>
<evidence type="ECO:0000259" key="12">
    <source>
        <dbReference type="Pfam" id="PF10017"/>
    </source>
</evidence>
<keyword evidence="3 11" id="KW-0808">Transferase</keyword>
<dbReference type="NCBIfam" id="TIGR03438">
    <property type="entry name" value="egtD_ergothio"/>
    <property type="match status" value="1"/>
</dbReference>
<sequence>MTGSEAAAVSITNFLAADAARIALRDDVRHGLMQQPKSLPPKWFYDDAGSDLFDRITRLPEYYPTRAEAEILRTHSAEVATLSGADTLVELGSGTSEKTRMLLDALRDAGALRRFIPFDVDAGVLETAGEAIARDYPGVRVQGVCGDFEHHLTHIPDGGRRLFVFLGSTIGNLTPGPRADFLAHLAAVMHAGDGLLLGTDLVKDTGRLVRAYDDAAGVTAAFNRNVLAVVNRELDADFDLDAFAHVARWNAAEQRIEMWLRSRRAQRVTVRALGLTVEFTDGEEMLTEVSCKFRPEQVADELATAGLRRQRWWTDAAGDFGLSLALR</sequence>
<dbReference type="InterPro" id="IPR035094">
    <property type="entry name" value="EgtD"/>
</dbReference>
<name>A0A7I7R5D6_9MYCO</name>
<dbReference type="InterPro" id="IPR029063">
    <property type="entry name" value="SAM-dependent_MTases_sf"/>
</dbReference>
<keyword evidence="14" id="KW-1185">Reference proteome</keyword>
<evidence type="ECO:0000313" key="13">
    <source>
        <dbReference type="EMBL" id="ORB01115.1"/>
    </source>
</evidence>
<organism evidence="13 14">
    <name type="scientific">Mycolicibacter minnesotensis</name>
    <dbReference type="NCBI Taxonomy" id="1118379"/>
    <lineage>
        <taxon>Bacteria</taxon>
        <taxon>Bacillati</taxon>
        <taxon>Actinomycetota</taxon>
        <taxon>Actinomycetes</taxon>
        <taxon>Mycobacteriales</taxon>
        <taxon>Mycobacteriaceae</taxon>
        <taxon>Mycolicibacter</taxon>
    </lineage>
</organism>
<evidence type="ECO:0000313" key="14">
    <source>
        <dbReference type="Proteomes" id="UP000192320"/>
    </source>
</evidence>